<evidence type="ECO:0000313" key="5">
    <source>
        <dbReference type="EMBL" id="GAA1219564.1"/>
    </source>
</evidence>
<reference evidence="6" key="1">
    <citation type="journal article" date="2019" name="Int. J. Syst. Evol. Microbiol.">
        <title>The Global Catalogue of Microorganisms (GCM) 10K type strain sequencing project: providing services to taxonomists for standard genome sequencing and annotation.</title>
        <authorList>
            <consortium name="The Broad Institute Genomics Platform"/>
            <consortium name="The Broad Institute Genome Sequencing Center for Infectious Disease"/>
            <person name="Wu L."/>
            <person name="Ma J."/>
        </authorList>
    </citation>
    <scope>NUCLEOTIDE SEQUENCE [LARGE SCALE GENOMIC DNA]</scope>
    <source>
        <strain evidence="6">JCM 13004</strain>
    </source>
</reference>
<dbReference type="InterPro" id="IPR036388">
    <property type="entry name" value="WH-like_DNA-bd_sf"/>
</dbReference>
<dbReference type="SUPFAM" id="SSF46785">
    <property type="entry name" value="Winged helix' DNA-binding domain"/>
    <property type="match status" value="1"/>
</dbReference>
<evidence type="ECO:0000313" key="6">
    <source>
        <dbReference type="Proteomes" id="UP001500037"/>
    </source>
</evidence>
<comment type="caution">
    <text evidence="5">The sequence shown here is derived from an EMBL/GenBank/DDBJ whole genome shotgun (WGS) entry which is preliminary data.</text>
</comment>
<keyword evidence="4" id="KW-0804">Transcription</keyword>
<name>A0ABP4GDW1_9ACTN</name>
<accession>A0ABP4GDW1</accession>
<dbReference type="InterPro" id="IPR036390">
    <property type="entry name" value="WH_DNA-bd_sf"/>
</dbReference>
<keyword evidence="2" id="KW-0805">Transcription regulation</keyword>
<dbReference type="RefSeq" id="WP_344438955.1">
    <property type="nucleotide sequence ID" value="NZ_BAAALF010000006.1"/>
</dbReference>
<evidence type="ECO:0000256" key="1">
    <source>
        <dbReference type="ARBA" id="ARBA00011046"/>
    </source>
</evidence>
<dbReference type="Gene3D" id="1.10.10.10">
    <property type="entry name" value="Winged helix-like DNA-binding domain superfamily/Winged helix DNA-binding domain"/>
    <property type="match status" value="1"/>
</dbReference>
<evidence type="ECO:0000256" key="2">
    <source>
        <dbReference type="ARBA" id="ARBA00023015"/>
    </source>
</evidence>
<comment type="similarity">
    <text evidence="1">Belongs to the BlaI transcriptional regulatory family.</text>
</comment>
<evidence type="ECO:0000256" key="4">
    <source>
        <dbReference type="ARBA" id="ARBA00023163"/>
    </source>
</evidence>
<organism evidence="5 6">
    <name type="scientific">Kitasatospora nipponensis</name>
    <dbReference type="NCBI Taxonomy" id="258049"/>
    <lineage>
        <taxon>Bacteria</taxon>
        <taxon>Bacillati</taxon>
        <taxon>Actinomycetota</taxon>
        <taxon>Actinomycetes</taxon>
        <taxon>Kitasatosporales</taxon>
        <taxon>Streptomycetaceae</taxon>
        <taxon>Kitasatospora</taxon>
    </lineage>
</organism>
<sequence>MADRTDQGGGSGRRAAGELESSVLAVLWAADSPLTATQVNERLPGELAYTTVVTIMSRLHDKGTLRRERAGRSYAYAPVRDEAAHTSRLMHSLLHHGSDREAVLARFVSDLSDEDEQLIQRLLLGGEGDAGGAAGQGR</sequence>
<dbReference type="EMBL" id="BAAALF010000006">
    <property type="protein sequence ID" value="GAA1219564.1"/>
    <property type="molecule type" value="Genomic_DNA"/>
</dbReference>
<keyword evidence="3" id="KW-0238">DNA-binding</keyword>
<dbReference type="Pfam" id="PF03965">
    <property type="entry name" value="Penicillinase_R"/>
    <property type="match status" value="1"/>
</dbReference>
<evidence type="ECO:0000256" key="3">
    <source>
        <dbReference type="ARBA" id="ARBA00023125"/>
    </source>
</evidence>
<gene>
    <name evidence="5" type="ORF">GCM10009665_07060</name>
</gene>
<dbReference type="Proteomes" id="UP001500037">
    <property type="component" value="Unassembled WGS sequence"/>
</dbReference>
<protein>
    <submittedName>
        <fullName evidence="5">BlaI/MecI/CopY family transcriptional regulator</fullName>
    </submittedName>
</protein>
<proteinExistence type="inferred from homology"/>
<keyword evidence="6" id="KW-1185">Reference proteome</keyword>
<dbReference type="InterPro" id="IPR005650">
    <property type="entry name" value="BlaI_family"/>
</dbReference>